<keyword evidence="1" id="KW-0732">Signal</keyword>
<accession>A0A512BGT2</accession>
<reference evidence="2 3" key="1">
    <citation type="submission" date="2019-07" db="EMBL/GenBank/DDBJ databases">
        <title>Whole genome shotgun sequence of Segetibacter aerophilus NBRC 106135.</title>
        <authorList>
            <person name="Hosoyama A."/>
            <person name="Uohara A."/>
            <person name="Ohji S."/>
            <person name="Ichikawa N."/>
        </authorList>
    </citation>
    <scope>NUCLEOTIDE SEQUENCE [LARGE SCALE GENOMIC DNA]</scope>
    <source>
        <strain evidence="2 3">NBRC 106135</strain>
    </source>
</reference>
<gene>
    <name evidence="2" type="ORF">SAE01_36660</name>
</gene>
<comment type="caution">
    <text evidence="2">The sequence shown here is derived from an EMBL/GenBank/DDBJ whole genome shotgun (WGS) entry which is preliminary data.</text>
</comment>
<sequence length="102" mass="10961">MNFMKKYLVVLSLLFVTIAYAADKGTWTGYISDAHCGAKEDLSTHAACAQKCVKGGEAPVFVVGEKVYAISNPKEVAKFIGDKVKITGTITDNSISIDKISK</sequence>
<dbReference type="EMBL" id="BJYT01000017">
    <property type="protein sequence ID" value="GEO11170.1"/>
    <property type="molecule type" value="Genomic_DNA"/>
</dbReference>
<evidence type="ECO:0000256" key="1">
    <source>
        <dbReference type="SAM" id="SignalP"/>
    </source>
</evidence>
<proteinExistence type="predicted"/>
<evidence type="ECO:0000313" key="3">
    <source>
        <dbReference type="Proteomes" id="UP000321513"/>
    </source>
</evidence>
<protein>
    <submittedName>
        <fullName evidence="2">Uncharacterized protein</fullName>
    </submittedName>
</protein>
<name>A0A512BGT2_9BACT</name>
<evidence type="ECO:0000313" key="2">
    <source>
        <dbReference type="EMBL" id="GEO11170.1"/>
    </source>
</evidence>
<dbReference type="AlphaFoldDB" id="A0A512BGT2"/>
<keyword evidence="3" id="KW-1185">Reference proteome</keyword>
<feature type="signal peptide" evidence="1">
    <location>
        <begin position="1"/>
        <end position="21"/>
    </location>
</feature>
<dbReference type="Proteomes" id="UP000321513">
    <property type="component" value="Unassembled WGS sequence"/>
</dbReference>
<organism evidence="2 3">
    <name type="scientific">Segetibacter aerophilus</name>
    <dbReference type="NCBI Taxonomy" id="670293"/>
    <lineage>
        <taxon>Bacteria</taxon>
        <taxon>Pseudomonadati</taxon>
        <taxon>Bacteroidota</taxon>
        <taxon>Chitinophagia</taxon>
        <taxon>Chitinophagales</taxon>
        <taxon>Chitinophagaceae</taxon>
        <taxon>Segetibacter</taxon>
    </lineage>
</organism>
<feature type="chain" id="PRO_5022018135" evidence="1">
    <location>
        <begin position="22"/>
        <end position="102"/>
    </location>
</feature>